<feature type="transmembrane region" description="Helical" evidence="2">
    <location>
        <begin position="868"/>
        <end position="890"/>
    </location>
</feature>
<reference evidence="3" key="1">
    <citation type="submission" date="2021-05" db="EMBL/GenBank/DDBJ databases">
        <title>The genome of the haptophyte Pavlova lutheri (Diacronema luteri, Pavlovales) - a model for lipid biosynthesis in eukaryotic algae.</title>
        <authorList>
            <person name="Hulatt C.J."/>
            <person name="Posewitz M.C."/>
        </authorList>
    </citation>
    <scope>NUCLEOTIDE SEQUENCE</scope>
    <source>
        <strain evidence="3">NIVA-4/92</strain>
    </source>
</reference>
<feature type="transmembrane region" description="Helical" evidence="2">
    <location>
        <begin position="1086"/>
        <end position="1103"/>
    </location>
</feature>
<evidence type="ECO:0000256" key="1">
    <source>
        <dbReference type="SAM" id="MobiDB-lite"/>
    </source>
</evidence>
<feature type="transmembrane region" description="Helical" evidence="2">
    <location>
        <begin position="114"/>
        <end position="133"/>
    </location>
</feature>
<feature type="transmembrane region" description="Helical" evidence="2">
    <location>
        <begin position="393"/>
        <end position="419"/>
    </location>
</feature>
<feature type="transmembrane region" description="Helical" evidence="2">
    <location>
        <begin position="52"/>
        <end position="75"/>
    </location>
</feature>
<name>A0A8J6CD34_DIALT</name>
<gene>
    <name evidence="3" type="ORF">KFE25_002732</name>
</gene>
<feature type="transmembrane region" description="Helical" evidence="2">
    <location>
        <begin position="521"/>
        <end position="541"/>
    </location>
</feature>
<dbReference type="PANTHER" id="PTHR35313:SF1">
    <property type="entry name" value="NO EXINE FORMATION 1"/>
    <property type="match status" value="1"/>
</dbReference>
<keyword evidence="2" id="KW-0812">Transmembrane</keyword>
<feature type="transmembrane region" description="Helical" evidence="2">
    <location>
        <begin position="1021"/>
        <end position="1041"/>
    </location>
</feature>
<dbReference type="EMBL" id="JAGTXO010000010">
    <property type="protein sequence ID" value="KAG8465425.1"/>
    <property type="molecule type" value="Genomic_DNA"/>
</dbReference>
<feature type="region of interest" description="Disordered" evidence="1">
    <location>
        <begin position="281"/>
        <end position="303"/>
    </location>
</feature>
<evidence type="ECO:0000313" key="3">
    <source>
        <dbReference type="EMBL" id="KAG8465425.1"/>
    </source>
</evidence>
<keyword evidence="2" id="KW-0472">Membrane</keyword>
<proteinExistence type="predicted"/>
<feature type="transmembrane region" description="Helical" evidence="2">
    <location>
        <begin position="782"/>
        <end position="800"/>
    </location>
</feature>
<feature type="transmembrane region" description="Helical" evidence="2">
    <location>
        <begin position="322"/>
        <end position="342"/>
    </location>
</feature>
<feature type="transmembrane region" description="Helical" evidence="2">
    <location>
        <begin position="87"/>
        <end position="108"/>
    </location>
</feature>
<feature type="transmembrane region" description="Helical" evidence="2">
    <location>
        <begin position="154"/>
        <end position="174"/>
    </location>
</feature>
<feature type="transmembrane region" description="Helical" evidence="2">
    <location>
        <begin position="812"/>
        <end position="831"/>
    </location>
</feature>
<accession>A0A8J6CD34</accession>
<feature type="transmembrane region" description="Helical" evidence="2">
    <location>
        <begin position="720"/>
        <end position="737"/>
    </location>
</feature>
<feature type="transmembrane region" description="Helical" evidence="2">
    <location>
        <begin position="1109"/>
        <end position="1128"/>
    </location>
</feature>
<protein>
    <submittedName>
        <fullName evidence="3">Uncharacterized protein</fullName>
    </submittedName>
</protein>
<feature type="transmembrane region" description="Helical" evidence="2">
    <location>
        <begin position="837"/>
        <end position="856"/>
    </location>
</feature>
<dbReference type="OMA" id="PHMTRNS"/>
<dbReference type="OrthoDB" id="10685431at2759"/>
<evidence type="ECO:0000313" key="4">
    <source>
        <dbReference type="Proteomes" id="UP000751190"/>
    </source>
</evidence>
<comment type="caution">
    <text evidence="3">The sequence shown here is derived from an EMBL/GenBank/DDBJ whole genome shotgun (WGS) entry which is preliminary data.</text>
</comment>
<keyword evidence="2" id="KW-1133">Transmembrane helix</keyword>
<feature type="transmembrane region" description="Helical" evidence="2">
    <location>
        <begin position="471"/>
        <end position="492"/>
    </location>
</feature>
<evidence type="ECO:0000256" key="2">
    <source>
        <dbReference type="SAM" id="Phobius"/>
    </source>
</evidence>
<dbReference type="Proteomes" id="UP000751190">
    <property type="component" value="Unassembled WGS sequence"/>
</dbReference>
<feature type="transmembrane region" description="Helical" evidence="2">
    <location>
        <begin position="976"/>
        <end position="1000"/>
    </location>
</feature>
<sequence length="1137" mass="112698">MERRGASSDARAPRDGAGEAARGGGARGRDAAVRAARFAHNGRAALALLPPAALLLVAGGSTLCGTAVFGGLLTYALDLQGWREASLASMWGTLISLASGHLISALLVFGFSPLGLSVAAGAATVALCIGAWGSLNYRSLVRQYGAQMAALERALFAAAPFAAAPVLAWGALALDGPARAPCELGVCCALLHALCAGPARASVGGGGATPLCPRGVAGVQCVATLLLPPLFHVLLVRHAPDGSRTLDALAAATVPAAALGLRPADDAFWWLAPALRDTGGAGGTSSTLPSDGDAAPPPRRAALSRAPAGAWGPRAASAGARLFSAVVVGAFVRGRVLLGSLRHYVAMHAPFDELLATAAVGCSLFALAAWPLLPAHRAVAIASAMHAASAAALGALLGLPALLCAVPAAGALAASAALLTAAAPSTLQLATAAVAAQLSVGAFARRALWPAHFKFGGAFGGLDRGVSLQELVVLCLVASALAFAAAAALFAARMAAGATPKMGAGGARAGADPRARAACRLFDMLALLLLPLLHAAELLLYCTPPVGLLYPPYLLLATSGAGVAGALASARARALGRCSTAAAPAPTAGAWRPAPSPLSVVLVWGYASKLALLLPGVAASRAAGAGPALAGPALWFVGLSALHAPWLLEPGDVSAAQLGASAAITCVAAWLARDAAIAPIIALLAGGAPTRATATAAACAIPAVSTAAALRRHAPRARRAPRLCLLLLVGAALLWLLQPSLDFELIRASLQHTLLHPARAFAPAAAVGAAAAGAPSARLLLWPPWALWLLGVGCAGWALLAPSAGLSPTPRLALAASLGALAGLYCAGVVGMPPSRVGYALVACAAGAHGALLAAMHAAAPSRAGLRALQLVALALLSASALLGDGALVAPSARERFAGGSHRGRVAALALGASMNVLIGLCARLQPAAQQPSRAVATAGGGGGAAALRAQRDAAAAPPAATVGNVATLIGCALSLALQLVALGGTAWALVAVAPLLLLLRAEPRLCPWLAPHRRYWPPCAAVSAGCAVYALRAAALALRARRAAPAAAGGGAVWSAALQLLPLCGVAPSHISLLRALWTGRCVPISRSAALLALCVMPLIWAHTAAQALGAVSGVAYALAAMALSYAREVEGLRKL</sequence>
<feature type="compositionally biased region" description="Basic and acidic residues" evidence="1">
    <location>
        <begin position="1"/>
        <end position="17"/>
    </location>
</feature>
<feature type="region of interest" description="Disordered" evidence="1">
    <location>
        <begin position="1"/>
        <end position="25"/>
    </location>
</feature>
<feature type="compositionally biased region" description="Low complexity" evidence="1">
    <location>
        <begin position="289"/>
        <end position="303"/>
    </location>
</feature>
<feature type="transmembrane region" description="Helical" evidence="2">
    <location>
        <begin position="354"/>
        <end position="373"/>
    </location>
</feature>
<dbReference type="AlphaFoldDB" id="A0A8J6CD34"/>
<dbReference type="PANTHER" id="PTHR35313">
    <property type="entry name" value="NO EXINE FORMATION 1"/>
    <property type="match status" value="1"/>
</dbReference>
<keyword evidence="4" id="KW-1185">Reference proteome</keyword>
<feature type="transmembrane region" description="Helical" evidence="2">
    <location>
        <begin position="217"/>
        <end position="236"/>
    </location>
</feature>
<organism evidence="3 4">
    <name type="scientific">Diacronema lutheri</name>
    <name type="common">Unicellular marine alga</name>
    <name type="synonym">Monochrysis lutheri</name>
    <dbReference type="NCBI Taxonomy" id="2081491"/>
    <lineage>
        <taxon>Eukaryota</taxon>
        <taxon>Haptista</taxon>
        <taxon>Haptophyta</taxon>
        <taxon>Pavlovophyceae</taxon>
        <taxon>Pavlovales</taxon>
        <taxon>Pavlovaceae</taxon>
        <taxon>Diacronema</taxon>
    </lineage>
</organism>
<feature type="transmembrane region" description="Helical" evidence="2">
    <location>
        <begin position="553"/>
        <end position="570"/>
    </location>
</feature>